<keyword evidence="3" id="KW-1185">Reference proteome</keyword>
<dbReference type="GeneID" id="81604314"/>
<evidence type="ECO:0000256" key="1">
    <source>
        <dbReference type="SAM" id="MobiDB-lite"/>
    </source>
</evidence>
<accession>A0AAD6G0A7</accession>
<evidence type="ECO:0000313" key="3">
    <source>
        <dbReference type="Proteomes" id="UP001213681"/>
    </source>
</evidence>
<feature type="region of interest" description="Disordered" evidence="1">
    <location>
        <begin position="259"/>
        <end position="279"/>
    </location>
</feature>
<reference evidence="2" key="1">
    <citation type="submission" date="2022-12" db="EMBL/GenBank/DDBJ databases">
        <authorList>
            <person name="Petersen C."/>
        </authorList>
    </citation>
    <scope>NUCLEOTIDE SEQUENCE</scope>
    <source>
        <strain evidence="2">IBT 16125</strain>
    </source>
</reference>
<evidence type="ECO:0000313" key="2">
    <source>
        <dbReference type="EMBL" id="KAJ5439691.1"/>
    </source>
</evidence>
<name>A0AAD6G0A7_9EURO</name>
<dbReference type="Proteomes" id="UP001213681">
    <property type="component" value="Unassembled WGS sequence"/>
</dbReference>
<dbReference type="EMBL" id="JAPVEA010000008">
    <property type="protein sequence ID" value="KAJ5439691.1"/>
    <property type="molecule type" value="Genomic_DNA"/>
</dbReference>
<dbReference type="AlphaFoldDB" id="A0AAD6G0A7"/>
<dbReference type="RefSeq" id="XP_056762920.1">
    <property type="nucleotide sequence ID" value="XM_056914071.1"/>
</dbReference>
<protein>
    <submittedName>
        <fullName evidence="2">Uncharacterized protein</fullName>
    </submittedName>
</protein>
<reference evidence="2" key="2">
    <citation type="journal article" date="2023" name="IMA Fungus">
        <title>Comparative genomic study of the Penicillium genus elucidates a diverse pangenome and 15 lateral gene transfer events.</title>
        <authorList>
            <person name="Petersen C."/>
            <person name="Sorensen T."/>
            <person name="Nielsen M.R."/>
            <person name="Sondergaard T.E."/>
            <person name="Sorensen J.L."/>
            <person name="Fitzpatrick D.A."/>
            <person name="Frisvad J.C."/>
            <person name="Nielsen K.L."/>
        </authorList>
    </citation>
    <scope>NUCLEOTIDE SEQUENCE</scope>
    <source>
        <strain evidence="2">IBT 16125</strain>
    </source>
</reference>
<gene>
    <name evidence="2" type="ORF">N7458_010689</name>
</gene>
<sequence length="340" mass="36871">MASAPSIHAAEPACPVLAHSLLTKPECRATYTEEPSYEAEQNQGWNLKDDWDTGIQPNNSGIFRCGAVIGFSRLRSRSRDTDEYIGQIPRYLLTSHLLRVAPSTEPSAFIIHPSNFEPLAPRILLNALQSSSEGPRISRSEAMERLDAVQLLPVQTLPNAAQAIGKVSESLQELLERRQAQQKLAFAEPGPPVVLIVVGLDTLAEGVIRASNPVRGTALLAATLRNLTRMARAYSSWLSIILINTSGLGPAYFEAHHLPEPNHAKKPGDGDARPSGDDGIHSIFSTSGSTLLSTLPMKTLDQGIDTHIMLSDVKATQVAEVIKDRIGTGLGKWGIWSPKR</sequence>
<organism evidence="2 3">
    <name type="scientific">Penicillium daleae</name>
    <dbReference type="NCBI Taxonomy" id="63821"/>
    <lineage>
        <taxon>Eukaryota</taxon>
        <taxon>Fungi</taxon>
        <taxon>Dikarya</taxon>
        <taxon>Ascomycota</taxon>
        <taxon>Pezizomycotina</taxon>
        <taxon>Eurotiomycetes</taxon>
        <taxon>Eurotiomycetidae</taxon>
        <taxon>Eurotiales</taxon>
        <taxon>Aspergillaceae</taxon>
        <taxon>Penicillium</taxon>
    </lineage>
</organism>
<comment type="caution">
    <text evidence="2">The sequence shown here is derived from an EMBL/GenBank/DDBJ whole genome shotgun (WGS) entry which is preliminary data.</text>
</comment>
<proteinExistence type="predicted"/>